<comment type="cofactor">
    <cofactor evidence="1">
        <name>Mg(2+)</name>
        <dbReference type="ChEBI" id="CHEBI:18420"/>
    </cofactor>
</comment>
<evidence type="ECO:0000313" key="6">
    <source>
        <dbReference type="Proteomes" id="UP000094068"/>
    </source>
</evidence>
<evidence type="ECO:0000256" key="1">
    <source>
        <dbReference type="ARBA" id="ARBA00001946"/>
    </source>
</evidence>
<dbReference type="Gene3D" id="1.20.120.710">
    <property type="entry name" value="Haloacid dehalogenase hydrolase-like domain"/>
    <property type="match status" value="1"/>
</dbReference>
<dbReference type="EMBL" id="MIJZ01000016">
    <property type="protein sequence ID" value="OEG09577.1"/>
    <property type="molecule type" value="Genomic_DNA"/>
</dbReference>
<protein>
    <submittedName>
        <fullName evidence="5">Hydrolase</fullName>
    </submittedName>
</protein>
<keyword evidence="3 5" id="KW-0378">Hydrolase</keyword>
<reference evidence="6" key="1">
    <citation type="submission" date="2016-09" db="EMBL/GenBank/DDBJ databases">
        <authorList>
            <person name="Gulvik C.A."/>
        </authorList>
    </citation>
    <scope>NUCLEOTIDE SEQUENCE [LARGE SCALE GENOMIC DNA]</scope>
    <source>
        <strain evidence="6">DSM 23328</strain>
    </source>
</reference>
<comment type="caution">
    <text evidence="5">The sequence shown here is derived from an EMBL/GenBank/DDBJ whole genome shotgun (WGS) entry which is preliminary data.</text>
</comment>
<dbReference type="InterPro" id="IPR041492">
    <property type="entry name" value="HAD_2"/>
</dbReference>
<keyword evidence="6" id="KW-1185">Reference proteome</keyword>
<dbReference type="OrthoDB" id="25198at2"/>
<dbReference type="NCBIfam" id="TIGR01549">
    <property type="entry name" value="HAD-SF-IA-v1"/>
    <property type="match status" value="1"/>
</dbReference>
<dbReference type="SUPFAM" id="SSF56784">
    <property type="entry name" value="HAD-like"/>
    <property type="match status" value="1"/>
</dbReference>
<dbReference type="Pfam" id="PF13419">
    <property type="entry name" value="HAD_2"/>
    <property type="match status" value="1"/>
</dbReference>
<evidence type="ECO:0000313" key="5">
    <source>
        <dbReference type="EMBL" id="OEG09577.1"/>
    </source>
</evidence>
<dbReference type="InterPro" id="IPR036412">
    <property type="entry name" value="HAD-like_sf"/>
</dbReference>
<sequence>MYNFIFDVDDTLYDQLEPFKQAFQENFSLNKKISVELLYRYSRKFSDEVFELSQQGSISMNEMYIYRLTKAFNEFDISIQPQQALDFQKDYAAFQEKITLLPDIEKTLDYCTEKQLTVGIITNGPSQHQRNKIKNLNLTHWINPKNIFVSGELEMAKPDKRIFYYVENQMKLETQKTFYIGDSYRNDVLGAKSAGWKTIWYNRRGHLIKNKVSEPDFIVGKEEEIYDLVRSLVS</sequence>
<proteinExistence type="predicted"/>
<dbReference type="AlphaFoldDB" id="A0A1E5GA89"/>
<dbReference type="Proteomes" id="UP000094068">
    <property type="component" value="Unassembled WGS sequence"/>
</dbReference>
<evidence type="ECO:0000256" key="3">
    <source>
        <dbReference type="ARBA" id="ARBA00022801"/>
    </source>
</evidence>
<gene>
    <name evidence="5" type="ORF">BCR21_14615</name>
</gene>
<dbReference type="GO" id="GO:0016791">
    <property type="term" value="F:phosphatase activity"/>
    <property type="evidence" value="ECO:0007669"/>
    <property type="project" value="TreeGrafter"/>
</dbReference>
<dbReference type="PANTHER" id="PTHR46470:SF2">
    <property type="entry name" value="GLYCERALDEHYDE 3-PHOSPHATE PHOSPHATASE"/>
    <property type="match status" value="1"/>
</dbReference>
<dbReference type="InterPro" id="IPR023214">
    <property type="entry name" value="HAD_sf"/>
</dbReference>
<dbReference type="InterPro" id="IPR051400">
    <property type="entry name" value="HAD-like_hydrolase"/>
</dbReference>
<dbReference type="GO" id="GO:0044281">
    <property type="term" value="P:small molecule metabolic process"/>
    <property type="evidence" value="ECO:0007669"/>
    <property type="project" value="UniProtKB-ARBA"/>
</dbReference>
<dbReference type="PANTHER" id="PTHR46470">
    <property type="entry name" value="N-ACYLNEURAMINATE-9-PHOSPHATASE"/>
    <property type="match status" value="1"/>
</dbReference>
<organism evidence="5 6">
    <name type="scientific">Enterococcus ureasiticus</name>
    <dbReference type="NCBI Taxonomy" id="903984"/>
    <lineage>
        <taxon>Bacteria</taxon>
        <taxon>Bacillati</taxon>
        <taxon>Bacillota</taxon>
        <taxon>Bacilli</taxon>
        <taxon>Lactobacillales</taxon>
        <taxon>Enterococcaceae</taxon>
        <taxon>Enterococcus</taxon>
    </lineage>
</organism>
<evidence type="ECO:0000256" key="4">
    <source>
        <dbReference type="ARBA" id="ARBA00022842"/>
    </source>
</evidence>
<dbReference type="SFLD" id="SFLDG01129">
    <property type="entry name" value="C1.5:_HAD__Beta-PGM__Phosphata"/>
    <property type="match status" value="1"/>
</dbReference>
<accession>A0A1E5GA89</accession>
<keyword evidence="2" id="KW-0479">Metal-binding</keyword>
<keyword evidence="4" id="KW-0460">Magnesium</keyword>
<evidence type="ECO:0000256" key="2">
    <source>
        <dbReference type="ARBA" id="ARBA00022723"/>
    </source>
</evidence>
<dbReference type="STRING" id="903984.BCR21_14615"/>
<dbReference type="Gene3D" id="3.40.50.1000">
    <property type="entry name" value="HAD superfamily/HAD-like"/>
    <property type="match status" value="1"/>
</dbReference>
<dbReference type="RefSeq" id="WP_069647255.1">
    <property type="nucleotide sequence ID" value="NZ_MIJZ01000016.1"/>
</dbReference>
<name>A0A1E5GA89_9ENTE</name>
<dbReference type="GO" id="GO:0046872">
    <property type="term" value="F:metal ion binding"/>
    <property type="evidence" value="ECO:0007669"/>
    <property type="project" value="UniProtKB-KW"/>
</dbReference>
<dbReference type="InterPro" id="IPR006439">
    <property type="entry name" value="HAD-SF_hydro_IA"/>
</dbReference>
<dbReference type="SFLD" id="SFLDS00003">
    <property type="entry name" value="Haloacid_Dehalogenase"/>
    <property type="match status" value="1"/>
</dbReference>